<name>A0ABX0UQE0_9BACT</name>
<keyword evidence="1" id="KW-1133">Transmembrane helix</keyword>
<evidence type="ECO:0000256" key="1">
    <source>
        <dbReference type="SAM" id="Phobius"/>
    </source>
</evidence>
<dbReference type="EMBL" id="JAASQJ010000004">
    <property type="protein sequence ID" value="NIJ55177.1"/>
    <property type="molecule type" value="Genomic_DNA"/>
</dbReference>
<dbReference type="Proteomes" id="UP001179181">
    <property type="component" value="Unassembled WGS sequence"/>
</dbReference>
<feature type="transmembrane region" description="Helical" evidence="1">
    <location>
        <begin position="14"/>
        <end position="35"/>
    </location>
</feature>
<evidence type="ECO:0000313" key="3">
    <source>
        <dbReference type="Proteomes" id="UP001179181"/>
    </source>
</evidence>
<protein>
    <submittedName>
        <fullName evidence="2">Heme/copper-type cytochrome/quinol oxidase subunit 2</fullName>
    </submittedName>
</protein>
<organism evidence="2 3">
    <name type="scientific">Dyadobacter arcticus</name>
    <dbReference type="NCBI Taxonomy" id="1078754"/>
    <lineage>
        <taxon>Bacteria</taxon>
        <taxon>Pseudomonadati</taxon>
        <taxon>Bacteroidota</taxon>
        <taxon>Cytophagia</taxon>
        <taxon>Cytophagales</taxon>
        <taxon>Spirosomataceae</taxon>
        <taxon>Dyadobacter</taxon>
    </lineage>
</organism>
<keyword evidence="3" id="KW-1185">Reference proteome</keyword>
<reference evidence="2 3" key="1">
    <citation type="submission" date="2020-03" db="EMBL/GenBank/DDBJ databases">
        <title>Genomic Encyclopedia of Type Strains, Phase IV (KMG-IV): sequencing the most valuable type-strain genomes for metagenomic binning, comparative biology and taxonomic classification.</title>
        <authorList>
            <person name="Goeker M."/>
        </authorList>
    </citation>
    <scope>NUCLEOTIDE SEQUENCE [LARGE SCALE GENOMIC DNA]</scope>
    <source>
        <strain evidence="2 3">DSM 102865</strain>
    </source>
</reference>
<gene>
    <name evidence="2" type="ORF">FHS68_004364</name>
</gene>
<evidence type="ECO:0000313" key="2">
    <source>
        <dbReference type="EMBL" id="NIJ55177.1"/>
    </source>
</evidence>
<dbReference type="RefSeq" id="WP_262889607.1">
    <property type="nucleotide sequence ID" value="NZ_JAASQJ010000004.1"/>
</dbReference>
<keyword evidence="1" id="KW-0472">Membrane</keyword>
<comment type="caution">
    <text evidence="2">The sequence shown here is derived from an EMBL/GenBank/DDBJ whole genome shotgun (WGS) entry which is preliminary data.</text>
</comment>
<sequence>MAAGNDKTKNKNELWEILTIILIWLIVISIVYVIFWKVRIAINL</sequence>
<keyword evidence="1" id="KW-0812">Transmembrane</keyword>
<accession>A0ABX0UQE0</accession>
<proteinExistence type="predicted"/>